<gene>
    <name evidence="2" type="ORF">FE697_015355</name>
</gene>
<dbReference type="AlphaFoldDB" id="A0A5Q6RWS2"/>
<feature type="transmembrane region" description="Helical" evidence="1">
    <location>
        <begin position="6"/>
        <end position="25"/>
    </location>
</feature>
<accession>A0A5Q6RWS2</accession>
<protein>
    <submittedName>
        <fullName evidence="2">Uncharacterized protein</fullName>
    </submittedName>
</protein>
<organism evidence="2 3">
    <name type="scientific">Mumia zhuanghuii</name>
    <dbReference type="NCBI Taxonomy" id="2585211"/>
    <lineage>
        <taxon>Bacteria</taxon>
        <taxon>Bacillati</taxon>
        <taxon>Actinomycetota</taxon>
        <taxon>Actinomycetes</taxon>
        <taxon>Propionibacteriales</taxon>
        <taxon>Nocardioidaceae</taxon>
        <taxon>Mumia</taxon>
    </lineage>
</organism>
<feature type="transmembrane region" description="Helical" evidence="1">
    <location>
        <begin position="74"/>
        <end position="94"/>
    </location>
</feature>
<evidence type="ECO:0000313" key="3">
    <source>
        <dbReference type="Proteomes" id="UP000307768"/>
    </source>
</evidence>
<evidence type="ECO:0000313" key="2">
    <source>
        <dbReference type="EMBL" id="KAA1422509.1"/>
    </source>
</evidence>
<proteinExistence type="predicted"/>
<keyword evidence="1" id="KW-1133">Transmembrane helix</keyword>
<reference evidence="2 3" key="1">
    <citation type="submission" date="2019-09" db="EMBL/GenBank/DDBJ databases">
        <title>Mumia zhuanghuii sp. nov. isolated from the intestinal contents of plateau pika (Ochotona curzoniae) in the Qinghai-Tibet plateau of China.</title>
        <authorList>
            <person name="Tian Z."/>
        </authorList>
    </citation>
    <scope>NUCLEOTIDE SEQUENCE [LARGE SCALE GENOMIC DNA]</scope>
    <source>
        <strain evidence="3">350</strain>
    </source>
</reference>
<keyword evidence="1" id="KW-0472">Membrane</keyword>
<keyword evidence="1" id="KW-0812">Transmembrane</keyword>
<sequence>MNVDLAVAAIAGAAALLASLLREIGIGGPRRTIERDLAIAERMPTDSPIRAKLLESIEHRVDQIIPNADASRDVYGAWLAASLCGFFAAVAWRTATWGSWWWIAAAFAIALALTFVGLMIHSIRQVPRDAKGNPIEGAKAEASE</sequence>
<feature type="transmembrane region" description="Helical" evidence="1">
    <location>
        <begin position="100"/>
        <end position="120"/>
    </location>
</feature>
<evidence type="ECO:0000256" key="1">
    <source>
        <dbReference type="SAM" id="Phobius"/>
    </source>
</evidence>
<dbReference type="EMBL" id="VDFQ02000004">
    <property type="protein sequence ID" value="KAA1422509.1"/>
    <property type="molecule type" value="Genomic_DNA"/>
</dbReference>
<name>A0A5Q6RWS2_9ACTN</name>
<comment type="caution">
    <text evidence="2">The sequence shown here is derived from an EMBL/GenBank/DDBJ whole genome shotgun (WGS) entry which is preliminary data.</text>
</comment>
<dbReference type="RefSeq" id="WP_149770460.1">
    <property type="nucleotide sequence ID" value="NZ_VDFQ02000004.1"/>
</dbReference>
<dbReference type="Proteomes" id="UP000307768">
    <property type="component" value="Unassembled WGS sequence"/>
</dbReference>